<evidence type="ECO:0000313" key="1">
    <source>
        <dbReference type="EMBL" id="MCU4716892.1"/>
    </source>
</evidence>
<dbReference type="EMBL" id="JAOPKC010000001">
    <property type="protein sequence ID" value="MCU4716892.1"/>
    <property type="molecule type" value="Genomic_DNA"/>
</dbReference>
<evidence type="ECO:0000313" key="4">
    <source>
        <dbReference type="Proteomes" id="UP001209746"/>
    </source>
</evidence>
<dbReference type="Proteomes" id="UP001209746">
    <property type="component" value="Unassembled WGS sequence"/>
</dbReference>
<proteinExistence type="predicted"/>
<sequence>MYHFLLRPWHRRWGASGDEVNRHLPGDEIVPEPSDETTRAVTVEAPSEEVWPWIVQLGQGRGGFYSYTWLENLFGADIHNVDRIVPELQELQEGDSIRMVREDYWLQSSVTSMTVERIDSGRTLILQGHDGGIWTFHLDPIDDDTTRFLVRGRKPETRSAVGYALRYLTYELPHFIMERGMMLGIKSRAEHDS</sequence>
<protein>
    <recommendedName>
        <fullName evidence="5">SRPBCC family protein</fullName>
    </recommendedName>
</protein>
<evidence type="ECO:0008006" key="5">
    <source>
        <dbReference type="Google" id="ProtNLM"/>
    </source>
</evidence>
<reference evidence="2" key="1">
    <citation type="submission" date="2023-02" db="EMBL/GenBank/DDBJ databases">
        <title>Enrichment on poylsaccharides allowed isolation of novel metabolic and taxonomic groups of Haloarchaea.</title>
        <authorList>
            <person name="Sorokin D.Y."/>
            <person name="Elcheninov A.G."/>
            <person name="Khizhniak T.V."/>
            <person name="Kolganova T.V."/>
            <person name="Kublanov I.V."/>
        </authorList>
    </citation>
    <scope>NUCLEOTIDE SEQUENCE</scope>
    <source>
        <strain evidence="1 3">HArc-curdl5-1</strain>
        <strain evidence="2">HArc-curdl7</strain>
    </source>
</reference>
<evidence type="ECO:0000313" key="3">
    <source>
        <dbReference type="Proteomes" id="UP001208186"/>
    </source>
</evidence>
<gene>
    <name evidence="2" type="ORF">OB914_00740</name>
    <name evidence="1" type="ORF">OB916_02280</name>
</gene>
<accession>A0AAE3I8A3</accession>
<dbReference type="SUPFAM" id="SSF55961">
    <property type="entry name" value="Bet v1-like"/>
    <property type="match status" value="1"/>
</dbReference>
<dbReference type="Proteomes" id="UP001208186">
    <property type="component" value="Unassembled WGS sequence"/>
</dbReference>
<comment type="caution">
    <text evidence="2">The sequence shown here is derived from an EMBL/GenBank/DDBJ whole genome shotgun (WGS) entry which is preliminary data.</text>
</comment>
<evidence type="ECO:0000313" key="2">
    <source>
        <dbReference type="EMBL" id="MCU4725503.1"/>
    </source>
</evidence>
<name>A0AAE3I8A3_9EURY</name>
<keyword evidence="3" id="KW-1185">Reference proteome</keyword>
<dbReference type="RefSeq" id="WP_315907652.1">
    <property type="nucleotide sequence ID" value="NZ_JAOPKC010000001.1"/>
</dbReference>
<dbReference type="EMBL" id="JAOPKD010000001">
    <property type="protein sequence ID" value="MCU4725503.1"/>
    <property type="molecule type" value="Genomic_DNA"/>
</dbReference>
<dbReference type="AlphaFoldDB" id="A0AAE3I8A3"/>
<organism evidence="2 4">
    <name type="scientific">Halapricum hydrolyticum</name>
    <dbReference type="NCBI Taxonomy" id="2979991"/>
    <lineage>
        <taxon>Archaea</taxon>
        <taxon>Methanobacteriati</taxon>
        <taxon>Methanobacteriota</taxon>
        <taxon>Stenosarchaea group</taxon>
        <taxon>Halobacteria</taxon>
        <taxon>Halobacteriales</taxon>
        <taxon>Haloarculaceae</taxon>
        <taxon>Halapricum</taxon>
    </lineage>
</organism>